<name>A0A2K9A5Y8_9GAMM</name>
<proteinExistence type="inferred from homology"/>
<keyword evidence="5" id="KW-1185">Reference proteome</keyword>
<dbReference type="AlphaFoldDB" id="A0A2K9A5Y8"/>
<accession>A0A2K9A5Y8</accession>
<dbReference type="InterPro" id="IPR029063">
    <property type="entry name" value="SAM-dependent_MTases_sf"/>
</dbReference>
<dbReference type="Gene3D" id="3.40.50.150">
    <property type="entry name" value="Vaccinia Virus protein VP39"/>
    <property type="match status" value="1"/>
</dbReference>
<evidence type="ECO:0000256" key="2">
    <source>
        <dbReference type="ARBA" id="ARBA00022603"/>
    </source>
</evidence>
<evidence type="ECO:0000313" key="5">
    <source>
        <dbReference type="Proteomes" id="UP000232693"/>
    </source>
</evidence>
<keyword evidence="2 4" id="KW-0489">Methyltransferase</keyword>
<dbReference type="GO" id="GO:0032259">
    <property type="term" value="P:methylation"/>
    <property type="evidence" value="ECO:0007669"/>
    <property type="project" value="UniProtKB-KW"/>
</dbReference>
<evidence type="ECO:0000313" key="4">
    <source>
        <dbReference type="EMBL" id="AUD78160.1"/>
    </source>
</evidence>
<dbReference type="OrthoDB" id="9797252at2"/>
<dbReference type="RefSeq" id="WP_106646040.1">
    <property type="nucleotide sequence ID" value="NZ_BMGO01000002.1"/>
</dbReference>
<dbReference type="InterPro" id="IPR013216">
    <property type="entry name" value="Methyltransf_11"/>
</dbReference>
<dbReference type="KEGG" id="kpd:CW740_02465"/>
<comment type="similarity">
    <text evidence="1">Belongs to the methyltransferase superfamily.</text>
</comment>
<keyword evidence="3 4" id="KW-0808">Transferase</keyword>
<dbReference type="CDD" id="cd02440">
    <property type="entry name" value="AdoMet_MTases"/>
    <property type="match status" value="1"/>
</dbReference>
<organism evidence="4 5">
    <name type="scientific">Kangiella profundi</name>
    <dbReference type="NCBI Taxonomy" id="1561924"/>
    <lineage>
        <taxon>Bacteria</taxon>
        <taxon>Pseudomonadati</taxon>
        <taxon>Pseudomonadota</taxon>
        <taxon>Gammaproteobacteria</taxon>
        <taxon>Kangiellales</taxon>
        <taxon>Kangiellaceae</taxon>
        <taxon>Kangiella</taxon>
    </lineage>
</organism>
<dbReference type="PANTHER" id="PTHR44942:SF4">
    <property type="entry name" value="METHYLTRANSFERASE TYPE 11 DOMAIN-CONTAINING PROTEIN"/>
    <property type="match status" value="1"/>
</dbReference>
<dbReference type="EMBL" id="CP025120">
    <property type="protein sequence ID" value="AUD78160.1"/>
    <property type="molecule type" value="Genomic_DNA"/>
</dbReference>
<gene>
    <name evidence="4" type="ORF">CW740_02465</name>
</gene>
<reference evidence="4 5" key="1">
    <citation type="submission" date="2017-12" db="EMBL/GenBank/DDBJ databases">
        <title>Kangiella profundi FT102 completed genome.</title>
        <authorList>
            <person name="Xu J."/>
            <person name="Wang J."/>
            <person name="Lu Y."/>
        </authorList>
    </citation>
    <scope>NUCLEOTIDE SEQUENCE [LARGE SCALE GENOMIC DNA]</scope>
    <source>
        <strain evidence="4 5">FT102</strain>
    </source>
</reference>
<dbReference type="GO" id="GO:0008757">
    <property type="term" value="F:S-adenosylmethionine-dependent methyltransferase activity"/>
    <property type="evidence" value="ECO:0007669"/>
    <property type="project" value="InterPro"/>
</dbReference>
<sequence>MESVYKGFNFSSNAENYRRYRPDYPDQLFHYLAMLSDNHENAWDVATGNGQAAIGLAQSFSKVYASDISTRQLENAHQRKNIKYFVGRAEQCKFPDESMDIITVAQALHWFDIDKFFAEAKRILKPGGILAVWNYQLLQINHEVDAVIRHLYENVLKNYWPNQRETLENNFSDYQFPFQTIPTPDFKVEKTWTFDQVIGYLNSWSATQNYIQQEQKNPISQLSQKLIFAWCDTNHMKKVQWPIKLIVCRKPEN</sequence>
<dbReference type="Proteomes" id="UP000232693">
    <property type="component" value="Chromosome"/>
</dbReference>
<dbReference type="SUPFAM" id="SSF53335">
    <property type="entry name" value="S-adenosyl-L-methionine-dependent methyltransferases"/>
    <property type="match status" value="1"/>
</dbReference>
<dbReference type="PANTHER" id="PTHR44942">
    <property type="entry name" value="METHYLTRANSF_11 DOMAIN-CONTAINING PROTEIN"/>
    <property type="match status" value="1"/>
</dbReference>
<dbReference type="InterPro" id="IPR051052">
    <property type="entry name" value="Diverse_substrate_MTase"/>
</dbReference>
<evidence type="ECO:0000256" key="3">
    <source>
        <dbReference type="ARBA" id="ARBA00022679"/>
    </source>
</evidence>
<protein>
    <submittedName>
        <fullName evidence="4">Class I SAM-dependent methyltransferase</fullName>
    </submittedName>
</protein>
<dbReference type="Pfam" id="PF08241">
    <property type="entry name" value="Methyltransf_11"/>
    <property type="match status" value="1"/>
</dbReference>
<evidence type="ECO:0000256" key="1">
    <source>
        <dbReference type="ARBA" id="ARBA00008361"/>
    </source>
</evidence>